<comment type="similarity">
    <text evidence="2">Belongs to the bacterial solute-binding protein 8 family.</text>
</comment>
<feature type="compositionally biased region" description="Low complexity" evidence="5">
    <location>
        <begin position="17"/>
        <end position="26"/>
    </location>
</feature>
<organism evidence="7 8">
    <name type="scientific">Citricoccus zhacaiensis</name>
    <dbReference type="NCBI Taxonomy" id="489142"/>
    <lineage>
        <taxon>Bacteria</taxon>
        <taxon>Bacillati</taxon>
        <taxon>Actinomycetota</taxon>
        <taxon>Actinomycetes</taxon>
        <taxon>Micrococcales</taxon>
        <taxon>Micrococcaceae</taxon>
        <taxon>Citricoccus</taxon>
    </lineage>
</organism>
<evidence type="ECO:0000256" key="1">
    <source>
        <dbReference type="ARBA" id="ARBA00004196"/>
    </source>
</evidence>
<evidence type="ECO:0000313" key="8">
    <source>
        <dbReference type="Proteomes" id="UP000642509"/>
    </source>
</evidence>
<dbReference type="Gene3D" id="3.40.50.1980">
    <property type="entry name" value="Nitrogenase molybdenum iron protein domain"/>
    <property type="match status" value="2"/>
</dbReference>
<name>A0ABQ2LS57_9MICC</name>
<sequence>MFANDSKGRLVSPASLSPTAGAPTARRTTRRRALSLGSLALSAALLAGCSTGPAGGSGSEASGSTDASAASDATFPRTVEHVYGETEIPAQPERVATVSWVNQDVALALGVVPVGVAATEYGGNAQQSTDWFDAALEEAGGEAPEQYSEADGINFEALAATEPDVILAAYSGITQEEYDKLSEIAPVVAYPEDTAAFTTAWQDSTRLIGEALGKEEKAEEVIADVEGQVAQAAEEFPALEGTTFLTGTVDPAAADQIYLFTAADNRPKFLTSLGMELAPVLADNEEAQDAFYLTWSPERADELDSDIFVTSATDESVAEAIAADPLLSKIPAVQDETLVVQTDQQEVLSTSAASPLSIPWALDNVVPDIAAAAEQADSAE</sequence>
<evidence type="ECO:0000256" key="3">
    <source>
        <dbReference type="ARBA" id="ARBA00022448"/>
    </source>
</evidence>
<evidence type="ECO:0000313" key="7">
    <source>
        <dbReference type="EMBL" id="GGO42710.1"/>
    </source>
</evidence>
<keyword evidence="8" id="KW-1185">Reference proteome</keyword>
<keyword evidence="4" id="KW-0732">Signal</keyword>
<comment type="caution">
    <text evidence="7">The sequence shown here is derived from an EMBL/GenBank/DDBJ whole genome shotgun (WGS) entry which is preliminary data.</text>
</comment>
<feature type="region of interest" description="Disordered" evidence="5">
    <location>
        <begin position="1"/>
        <end position="29"/>
    </location>
</feature>
<feature type="compositionally biased region" description="Low complexity" evidence="5">
    <location>
        <begin position="59"/>
        <end position="72"/>
    </location>
</feature>
<evidence type="ECO:0000256" key="2">
    <source>
        <dbReference type="ARBA" id="ARBA00008814"/>
    </source>
</evidence>
<dbReference type="InterPro" id="IPR051313">
    <property type="entry name" value="Bact_iron-sidero_bind"/>
</dbReference>
<dbReference type="Proteomes" id="UP000642509">
    <property type="component" value="Unassembled WGS sequence"/>
</dbReference>
<protein>
    <submittedName>
        <fullName evidence="7">Fe3+-hydroxamate ABC transporter substrate-binding protein</fullName>
    </submittedName>
</protein>
<dbReference type="Pfam" id="PF01497">
    <property type="entry name" value="Peripla_BP_2"/>
    <property type="match status" value="1"/>
</dbReference>
<dbReference type="PANTHER" id="PTHR30532:SF24">
    <property type="entry name" value="FERRIC ENTEROBACTIN-BINDING PERIPLASMIC PROTEIN FEPB"/>
    <property type="match status" value="1"/>
</dbReference>
<reference evidence="8" key="1">
    <citation type="journal article" date="2019" name="Int. J. Syst. Evol. Microbiol.">
        <title>The Global Catalogue of Microorganisms (GCM) 10K type strain sequencing project: providing services to taxonomists for standard genome sequencing and annotation.</title>
        <authorList>
            <consortium name="The Broad Institute Genomics Platform"/>
            <consortium name="The Broad Institute Genome Sequencing Center for Infectious Disease"/>
            <person name="Wu L."/>
            <person name="Ma J."/>
        </authorList>
    </citation>
    <scope>NUCLEOTIDE SEQUENCE [LARGE SCALE GENOMIC DNA]</scope>
    <source>
        <strain evidence="8">CGMCC 1.7064</strain>
    </source>
</reference>
<dbReference type="SUPFAM" id="SSF53807">
    <property type="entry name" value="Helical backbone' metal receptor"/>
    <property type="match status" value="1"/>
</dbReference>
<gene>
    <name evidence="7" type="ORF">GCM10010977_09180</name>
</gene>
<proteinExistence type="inferred from homology"/>
<evidence type="ECO:0000256" key="4">
    <source>
        <dbReference type="ARBA" id="ARBA00022729"/>
    </source>
</evidence>
<feature type="domain" description="Fe/B12 periplasmic-binding" evidence="6">
    <location>
        <begin position="94"/>
        <end position="373"/>
    </location>
</feature>
<dbReference type="EMBL" id="BMLQ01000002">
    <property type="protein sequence ID" value="GGO42710.1"/>
    <property type="molecule type" value="Genomic_DNA"/>
</dbReference>
<comment type="subcellular location">
    <subcellularLocation>
        <location evidence="1">Cell envelope</location>
    </subcellularLocation>
</comment>
<dbReference type="PANTHER" id="PTHR30532">
    <property type="entry name" value="IRON III DICITRATE-BINDING PERIPLASMIC PROTEIN"/>
    <property type="match status" value="1"/>
</dbReference>
<accession>A0ABQ2LS57</accession>
<dbReference type="InterPro" id="IPR002491">
    <property type="entry name" value="ABC_transptr_periplasmic_BD"/>
</dbReference>
<evidence type="ECO:0000259" key="6">
    <source>
        <dbReference type="PROSITE" id="PS50983"/>
    </source>
</evidence>
<keyword evidence="3" id="KW-0813">Transport</keyword>
<dbReference type="PROSITE" id="PS50983">
    <property type="entry name" value="FE_B12_PBP"/>
    <property type="match status" value="1"/>
</dbReference>
<evidence type="ECO:0000256" key="5">
    <source>
        <dbReference type="SAM" id="MobiDB-lite"/>
    </source>
</evidence>
<feature type="region of interest" description="Disordered" evidence="5">
    <location>
        <begin position="52"/>
        <end position="72"/>
    </location>
</feature>
<dbReference type="CDD" id="cd01146">
    <property type="entry name" value="FhuD"/>
    <property type="match status" value="1"/>
</dbReference>